<evidence type="ECO:0000313" key="2">
    <source>
        <dbReference type="EMBL" id="GLL07015.1"/>
    </source>
</evidence>
<dbReference type="EMBL" id="BSFP01000083">
    <property type="protein sequence ID" value="GLL07015.1"/>
    <property type="molecule type" value="Genomic_DNA"/>
</dbReference>
<dbReference type="Gene3D" id="3.30.750.24">
    <property type="entry name" value="STAS domain"/>
    <property type="match status" value="1"/>
</dbReference>
<reference evidence="2" key="1">
    <citation type="journal article" date="2014" name="Int. J. Syst. Evol. Microbiol.">
        <title>Complete genome sequence of Corynebacterium casei LMG S-19264T (=DSM 44701T), isolated from a smear-ripened cheese.</title>
        <authorList>
            <consortium name="US DOE Joint Genome Institute (JGI-PGF)"/>
            <person name="Walter F."/>
            <person name="Albersmeier A."/>
            <person name="Kalinowski J."/>
            <person name="Ruckert C."/>
        </authorList>
    </citation>
    <scope>NUCLEOTIDE SEQUENCE</scope>
    <source>
        <strain evidence="2">VKM Ac-1321</strain>
    </source>
</reference>
<dbReference type="InterPro" id="IPR036513">
    <property type="entry name" value="STAS_dom_sf"/>
</dbReference>
<dbReference type="Proteomes" id="UP001143480">
    <property type="component" value="Unassembled WGS sequence"/>
</dbReference>
<dbReference type="InterPro" id="IPR058548">
    <property type="entry name" value="MlaB-like_STAS"/>
</dbReference>
<comment type="caution">
    <text evidence="2">The sequence shown here is derived from an EMBL/GenBank/DDBJ whole genome shotgun (WGS) entry which is preliminary data.</text>
</comment>
<dbReference type="CDD" id="cd07043">
    <property type="entry name" value="STAS_anti-anti-sigma_factors"/>
    <property type="match status" value="1"/>
</dbReference>
<accession>A0A9W6NR97</accession>
<reference evidence="2" key="2">
    <citation type="submission" date="2023-01" db="EMBL/GenBank/DDBJ databases">
        <authorList>
            <person name="Sun Q."/>
            <person name="Evtushenko L."/>
        </authorList>
    </citation>
    <scope>NUCLEOTIDE SEQUENCE</scope>
    <source>
        <strain evidence="2">VKM Ac-1321</strain>
    </source>
</reference>
<evidence type="ECO:0000313" key="3">
    <source>
        <dbReference type="Proteomes" id="UP001143480"/>
    </source>
</evidence>
<gene>
    <name evidence="2" type="ORF">GCM10017581_087660</name>
</gene>
<dbReference type="Pfam" id="PF13466">
    <property type="entry name" value="STAS_2"/>
    <property type="match status" value="1"/>
</dbReference>
<dbReference type="PROSITE" id="PS50801">
    <property type="entry name" value="STAS"/>
    <property type="match status" value="1"/>
</dbReference>
<sequence>MEVTTVVRRESPRIVRMSVRGDLDATNADLLRAAFEAAIADGHARLEADLADVTFCSLAGLTVLLGARRALGDRLVVLAAPPGVRRLLSVLHMPGALGEAQ</sequence>
<evidence type="ECO:0000259" key="1">
    <source>
        <dbReference type="PROSITE" id="PS50801"/>
    </source>
</evidence>
<protein>
    <recommendedName>
        <fullName evidence="1">STAS domain-containing protein</fullName>
    </recommendedName>
</protein>
<dbReference type="InterPro" id="IPR002645">
    <property type="entry name" value="STAS_dom"/>
</dbReference>
<feature type="domain" description="STAS" evidence="1">
    <location>
        <begin position="4"/>
        <end position="101"/>
    </location>
</feature>
<keyword evidence="3" id="KW-1185">Reference proteome</keyword>
<dbReference type="SUPFAM" id="SSF52091">
    <property type="entry name" value="SpoIIaa-like"/>
    <property type="match status" value="1"/>
</dbReference>
<dbReference type="RefSeq" id="WP_261959046.1">
    <property type="nucleotide sequence ID" value="NZ_BAAAXA010000001.1"/>
</dbReference>
<proteinExistence type="predicted"/>
<name>A0A9W6NR97_9ACTN</name>
<organism evidence="2 3">
    <name type="scientific">Dactylosporangium matsuzakiense</name>
    <dbReference type="NCBI Taxonomy" id="53360"/>
    <lineage>
        <taxon>Bacteria</taxon>
        <taxon>Bacillati</taxon>
        <taxon>Actinomycetota</taxon>
        <taxon>Actinomycetes</taxon>
        <taxon>Micromonosporales</taxon>
        <taxon>Micromonosporaceae</taxon>
        <taxon>Dactylosporangium</taxon>
    </lineage>
</organism>
<dbReference type="AlphaFoldDB" id="A0A9W6NR97"/>